<organism evidence="1 2">
    <name type="scientific">Chionoecetes opilio</name>
    <name type="common">Atlantic snow crab</name>
    <name type="synonym">Cancer opilio</name>
    <dbReference type="NCBI Taxonomy" id="41210"/>
    <lineage>
        <taxon>Eukaryota</taxon>
        <taxon>Metazoa</taxon>
        <taxon>Ecdysozoa</taxon>
        <taxon>Arthropoda</taxon>
        <taxon>Crustacea</taxon>
        <taxon>Multicrustacea</taxon>
        <taxon>Malacostraca</taxon>
        <taxon>Eumalacostraca</taxon>
        <taxon>Eucarida</taxon>
        <taxon>Decapoda</taxon>
        <taxon>Pleocyemata</taxon>
        <taxon>Brachyura</taxon>
        <taxon>Eubrachyura</taxon>
        <taxon>Majoidea</taxon>
        <taxon>Majidae</taxon>
        <taxon>Chionoecetes</taxon>
    </lineage>
</organism>
<dbReference type="EMBL" id="JACEEZ010013138">
    <property type="protein sequence ID" value="KAG0720277.1"/>
    <property type="molecule type" value="Genomic_DNA"/>
</dbReference>
<dbReference type="Proteomes" id="UP000770661">
    <property type="component" value="Unassembled WGS sequence"/>
</dbReference>
<keyword evidence="2" id="KW-1185">Reference proteome</keyword>
<evidence type="ECO:0000313" key="2">
    <source>
        <dbReference type="Proteomes" id="UP000770661"/>
    </source>
</evidence>
<name>A0A8J4Y4B0_CHIOP</name>
<sequence length="69" mass="7971">MWDGSEDELELVSAYARETEDDELIDMTPITNRVQKMVGVEFRGSSVERQALRLARSTWRASRQLVLVE</sequence>
<accession>A0A8J4Y4B0</accession>
<comment type="caution">
    <text evidence="1">The sequence shown here is derived from an EMBL/GenBank/DDBJ whole genome shotgun (WGS) entry which is preliminary data.</text>
</comment>
<dbReference type="AlphaFoldDB" id="A0A8J4Y4B0"/>
<evidence type="ECO:0000313" key="1">
    <source>
        <dbReference type="EMBL" id="KAG0720277.1"/>
    </source>
</evidence>
<protein>
    <submittedName>
        <fullName evidence="1">Uncharacterized protein</fullName>
    </submittedName>
</protein>
<reference evidence="1" key="1">
    <citation type="submission" date="2020-07" db="EMBL/GenBank/DDBJ databases">
        <title>The High-quality genome of the commercially important snow crab, Chionoecetes opilio.</title>
        <authorList>
            <person name="Jeong J.-H."/>
            <person name="Ryu S."/>
        </authorList>
    </citation>
    <scope>NUCLEOTIDE SEQUENCE</scope>
    <source>
        <strain evidence="1">MADBK_172401_WGS</strain>
        <tissue evidence="1">Digestive gland</tissue>
    </source>
</reference>
<gene>
    <name evidence="1" type="ORF">GWK47_048847</name>
</gene>
<proteinExistence type="predicted"/>